<dbReference type="PANTHER" id="PTHR11926">
    <property type="entry name" value="GLUCOSYL/GLUCURONOSYL TRANSFERASES"/>
    <property type="match status" value="1"/>
</dbReference>
<evidence type="ECO:0000313" key="4">
    <source>
        <dbReference type="RefSeq" id="XP_008808010.2"/>
    </source>
</evidence>
<reference evidence="4" key="1">
    <citation type="submission" date="2025-08" db="UniProtKB">
        <authorList>
            <consortium name="RefSeq"/>
        </authorList>
    </citation>
    <scope>IDENTIFICATION</scope>
    <source>
        <tissue evidence="4">Young leaves</tissue>
    </source>
</reference>
<feature type="domain" description="Glycosyltransferase N-terminal" evidence="2">
    <location>
        <begin position="9"/>
        <end position="131"/>
    </location>
</feature>
<dbReference type="AlphaFoldDB" id="A0A8B7CWF3"/>
<evidence type="ECO:0000313" key="3">
    <source>
        <dbReference type="Proteomes" id="UP000228380"/>
    </source>
</evidence>
<dbReference type="InterPro" id="IPR058980">
    <property type="entry name" value="Glyco_transf_N"/>
</dbReference>
<dbReference type="GeneID" id="103720189"/>
<dbReference type="GO" id="GO:0080043">
    <property type="term" value="F:quercetin 3-O-glucosyltransferase activity"/>
    <property type="evidence" value="ECO:0007669"/>
    <property type="project" value="TreeGrafter"/>
</dbReference>
<accession>A0A8B7CWF3</accession>
<keyword evidence="3" id="KW-1185">Reference proteome</keyword>
<evidence type="ECO:0000256" key="1">
    <source>
        <dbReference type="ARBA" id="ARBA00009995"/>
    </source>
</evidence>
<dbReference type="OrthoDB" id="5835829at2759"/>
<name>A0A8B7CWF3_PHODC</name>
<dbReference type="Proteomes" id="UP000228380">
    <property type="component" value="Unplaced"/>
</dbReference>
<dbReference type="KEGG" id="pda:103720189"/>
<evidence type="ECO:0000259" key="2">
    <source>
        <dbReference type="Pfam" id="PF26168"/>
    </source>
</evidence>
<protein>
    <submittedName>
        <fullName evidence="4">UDP-glycosyltransferase 85A5-like</fullName>
    </submittedName>
</protein>
<dbReference type="GO" id="GO:0080044">
    <property type="term" value="F:quercetin 7-O-glucosyltransferase activity"/>
    <property type="evidence" value="ECO:0007669"/>
    <property type="project" value="TreeGrafter"/>
</dbReference>
<organism evidence="3 4">
    <name type="scientific">Phoenix dactylifera</name>
    <name type="common">Date palm</name>
    <dbReference type="NCBI Taxonomy" id="42345"/>
    <lineage>
        <taxon>Eukaryota</taxon>
        <taxon>Viridiplantae</taxon>
        <taxon>Streptophyta</taxon>
        <taxon>Embryophyta</taxon>
        <taxon>Tracheophyta</taxon>
        <taxon>Spermatophyta</taxon>
        <taxon>Magnoliopsida</taxon>
        <taxon>Liliopsida</taxon>
        <taxon>Arecaceae</taxon>
        <taxon>Coryphoideae</taxon>
        <taxon>Phoeniceae</taxon>
        <taxon>Phoenix</taxon>
    </lineage>
</organism>
<dbReference type="Pfam" id="PF26168">
    <property type="entry name" value="Glyco_transf_N"/>
    <property type="match status" value="1"/>
</dbReference>
<dbReference type="Gene3D" id="3.40.50.2000">
    <property type="entry name" value="Glycogen Phosphorylase B"/>
    <property type="match status" value="1"/>
</dbReference>
<dbReference type="SUPFAM" id="SSF53756">
    <property type="entry name" value="UDP-Glycosyltransferase/glycogen phosphorylase"/>
    <property type="match status" value="1"/>
</dbReference>
<sequence>MASPRPHAVVIPFPAQGHVTPLLHLAKVLHSRGFHITYINTIYNHQRLLRSRGADSLNGSRDFHFEAIPDGLPPPENDDVTQNIPELCISTRENCLAPFRDLVMKISMSMDAPPISCFIADGVMSFTLEVAKEMGIPELLFWTTSACGLMGYLHFFELVERGCTPLKGTCSPLC</sequence>
<proteinExistence type="inferred from homology"/>
<gene>
    <name evidence="4" type="primary">LOC103720189</name>
</gene>
<comment type="similarity">
    <text evidence="1">Belongs to the UDP-glycosyltransferase family.</text>
</comment>
<dbReference type="RefSeq" id="XP_008808010.2">
    <property type="nucleotide sequence ID" value="XM_008809788.2"/>
</dbReference>
<dbReference type="PANTHER" id="PTHR11926:SF970">
    <property type="entry name" value="GLYCOSYLTRANSFERASE"/>
    <property type="match status" value="1"/>
</dbReference>